<proteinExistence type="predicted"/>
<dbReference type="EMBL" id="CP069025">
    <property type="protein sequence ID" value="QRC93255.1"/>
    <property type="molecule type" value="Genomic_DNA"/>
</dbReference>
<reference evidence="3" key="1">
    <citation type="journal article" date="2021" name="BMC Genomics">
        <title>Chromosome-level genome assembly and manually-curated proteome of model necrotroph Parastagonospora nodorum Sn15 reveals a genome-wide trove of candidate effector homologs, and redundancy of virulence-related functions within an accessory chromosome.</title>
        <authorList>
            <person name="Bertazzoni S."/>
            <person name="Jones D.A.B."/>
            <person name="Phan H.T."/>
            <person name="Tan K.-C."/>
            <person name="Hane J.K."/>
        </authorList>
    </citation>
    <scope>NUCLEOTIDE SEQUENCE [LARGE SCALE GENOMIC DNA]</scope>
    <source>
        <strain evidence="3">SN15 / ATCC MYA-4574 / FGSC 10173)</strain>
    </source>
</reference>
<evidence type="ECO:0000313" key="2">
    <source>
        <dbReference type="EMBL" id="QRC93255.1"/>
    </source>
</evidence>
<gene>
    <name evidence="2" type="ORF">JI435_403480</name>
</gene>
<dbReference type="AlphaFoldDB" id="A0A7U2HVD2"/>
<name>A0A7U2HVD2_PHANO</name>
<dbReference type="VEuPathDB" id="FungiDB:JI435_403480"/>
<dbReference type="Proteomes" id="UP000663193">
    <property type="component" value="Chromosome 3"/>
</dbReference>
<accession>A0A7U2HVD2</accession>
<protein>
    <recommendedName>
        <fullName evidence="4">Secreted protein</fullName>
    </recommendedName>
</protein>
<evidence type="ECO:0008006" key="4">
    <source>
        <dbReference type="Google" id="ProtNLM"/>
    </source>
</evidence>
<sequence>MLYGKGGWLFRISLVTLETMVTTSTPITRNDMNSKSTNCNRCLIRHILKYCVSECEVTYATAINLLFYTAACIQL</sequence>
<evidence type="ECO:0000256" key="1">
    <source>
        <dbReference type="SAM" id="SignalP"/>
    </source>
</evidence>
<feature type="chain" id="PRO_5031330485" description="Secreted protein" evidence="1">
    <location>
        <begin position="25"/>
        <end position="75"/>
    </location>
</feature>
<evidence type="ECO:0000313" key="3">
    <source>
        <dbReference type="Proteomes" id="UP000663193"/>
    </source>
</evidence>
<feature type="signal peptide" evidence="1">
    <location>
        <begin position="1"/>
        <end position="24"/>
    </location>
</feature>
<keyword evidence="3" id="KW-1185">Reference proteome</keyword>
<organism evidence="2 3">
    <name type="scientific">Phaeosphaeria nodorum (strain SN15 / ATCC MYA-4574 / FGSC 10173)</name>
    <name type="common">Glume blotch fungus</name>
    <name type="synonym">Parastagonospora nodorum</name>
    <dbReference type="NCBI Taxonomy" id="321614"/>
    <lineage>
        <taxon>Eukaryota</taxon>
        <taxon>Fungi</taxon>
        <taxon>Dikarya</taxon>
        <taxon>Ascomycota</taxon>
        <taxon>Pezizomycotina</taxon>
        <taxon>Dothideomycetes</taxon>
        <taxon>Pleosporomycetidae</taxon>
        <taxon>Pleosporales</taxon>
        <taxon>Pleosporineae</taxon>
        <taxon>Phaeosphaeriaceae</taxon>
        <taxon>Parastagonospora</taxon>
    </lineage>
</organism>
<keyword evidence="1" id="KW-0732">Signal</keyword>